<feature type="compositionally biased region" description="Basic residues" evidence="6">
    <location>
        <begin position="256"/>
        <end position="267"/>
    </location>
</feature>
<evidence type="ECO:0000256" key="4">
    <source>
        <dbReference type="ARBA" id="ARBA00022884"/>
    </source>
</evidence>
<comment type="caution">
    <text evidence="5">Lacks conserved residue(s) required for the propagation of feature annotation.</text>
</comment>
<comment type="similarity">
    <text evidence="5">Belongs to the class I-like SAM-binding methyltransferase superfamily. RsmB/NOP family.</text>
</comment>
<dbReference type="PRINTS" id="PR02008">
    <property type="entry name" value="RCMTFAMILY"/>
</dbReference>
<evidence type="ECO:0000259" key="7">
    <source>
        <dbReference type="PROSITE" id="PS51686"/>
    </source>
</evidence>
<dbReference type="InterPro" id="IPR049560">
    <property type="entry name" value="MeTrfase_RsmB-F_NOP2_cat"/>
</dbReference>
<dbReference type="EMBL" id="GIBP01002676">
    <property type="protein sequence ID" value="NDV31645.1"/>
    <property type="molecule type" value="Transcribed_RNA"/>
</dbReference>
<feature type="binding site" evidence="5">
    <location>
        <position position="119"/>
    </location>
    <ligand>
        <name>S-adenosyl-L-methionine</name>
        <dbReference type="ChEBI" id="CHEBI:59789"/>
    </ligand>
</feature>
<feature type="binding site" evidence="5">
    <location>
        <position position="297"/>
    </location>
    <ligand>
        <name>S-adenosyl-L-methionine</name>
        <dbReference type="ChEBI" id="CHEBI:59789"/>
    </ligand>
</feature>
<keyword evidence="1 5" id="KW-0489">Methyltransferase</keyword>
<name>A0A6B2L3Y9_9EUKA</name>
<dbReference type="CDD" id="cd02440">
    <property type="entry name" value="AdoMet_MTases"/>
    <property type="match status" value="1"/>
</dbReference>
<feature type="binding site" evidence="5">
    <location>
        <position position="146"/>
    </location>
    <ligand>
        <name>S-adenosyl-L-methionine</name>
        <dbReference type="ChEBI" id="CHEBI:59789"/>
    </ligand>
</feature>
<keyword evidence="3 5" id="KW-0949">S-adenosyl-L-methionine</keyword>
<dbReference type="Gene3D" id="3.40.50.150">
    <property type="entry name" value="Vaccinia Virus protein VP39"/>
    <property type="match status" value="1"/>
</dbReference>
<feature type="region of interest" description="Disordered" evidence="6">
    <location>
        <begin position="175"/>
        <end position="267"/>
    </location>
</feature>
<feature type="compositionally biased region" description="Polar residues" evidence="6">
    <location>
        <begin position="191"/>
        <end position="222"/>
    </location>
</feature>
<evidence type="ECO:0000313" key="8">
    <source>
        <dbReference type="EMBL" id="NDV31645.1"/>
    </source>
</evidence>
<evidence type="ECO:0000256" key="5">
    <source>
        <dbReference type="PROSITE-ProRule" id="PRU01023"/>
    </source>
</evidence>
<accession>A0A6B2L3Y9</accession>
<dbReference type="GO" id="GO:0008173">
    <property type="term" value="F:RNA methyltransferase activity"/>
    <property type="evidence" value="ECO:0007669"/>
    <property type="project" value="InterPro"/>
</dbReference>
<feature type="compositionally biased region" description="Low complexity" evidence="6">
    <location>
        <begin position="175"/>
        <end position="190"/>
    </location>
</feature>
<dbReference type="InterPro" id="IPR001678">
    <property type="entry name" value="MeTrfase_RsmB-F_NOP2_dom"/>
</dbReference>
<feature type="domain" description="SAM-dependent MTase RsmB/NOP-type" evidence="7">
    <location>
        <begin position="291"/>
        <end position="419"/>
    </location>
</feature>
<dbReference type="GO" id="GO:0003723">
    <property type="term" value="F:RNA binding"/>
    <property type="evidence" value="ECO:0007669"/>
    <property type="project" value="UniProtKB-UniRule"/>
</dbReference>
<dbReference type="PANTHER" id="PTHR22807:SF16">
    <property type="entry name" value="SAM-DEPENDENT MTASE RSMB_NOP-TYPE DOMAIN-CONTAINING PROTEIN"/>
    <property type="match status" value="1"/>
</dbReference>
<feature type="domain" description="SAM-dependent MTase RsmB/NOP-type" evidence="7">
    <location>
        <begin position="6"/>
        <end position="148"/>
    </location>
</feature>
<evidence type="ECO:0000256" key="6">
    <source>
        <dbReference type="SAM" id="MobiDB-lite"/>
    </source>
</evidence>
<organism evidence="8">
    <name type="scientific">Arcella intermedia</name>
    <dbReference type="NCBI Taxonomy" id="1963864"/>
    <lineage>
        <taxon>Eukaryota</taxon>
        <taxon>Amoebozoa</taxon>
        <taxon>Tubulinea</taxon>
        <taxon>Elardia</taxon>
        <taxon>Arcellinida</taxon>
        <taxon>Sphaerothecina</taxon>
        <taxon>Arcellidae</taxon>
        <taxon>Arcella</taxon>
    </lineage>
</organism>
<dbReference type="InterPro" id="IPR029063">
    <property type="entry name" value="SAM-dependent_MTases_sf"/>
</dbReference>
<dbReference type="Pfam" id="PF01189">
    <property type="entry name" value="Methyltr_RsmB-F"/>
    <property type="match status" value="2"/>
</dbReference>
<sequence length="419" mass="46427">MNNIPIQSYNIKTLNRFFRLNPKKEISKEQLCKEFGISSLDPIPWMPQFYSIPYHFKLSSLAAYKEGCIYGMDVSSGAVVKALAPEPGDNILDLCCAPGAKLSFMMDEMNHTGTITGVDISESRLSTCRTICKKYGVTNVRLFACDASSFNILAPDLNAEPIRKKRRVNYDSNQSISITNSNSNSNQSTTELSVSNSSIQKIESIQNSDTNESTPTNSSLPESQSTTNTPITTSNSIQSIDPATPSISSAQNPKCNQKKKKKKKKKRHLDDLPNLFFCNNWKMRSSSSFLYDKVLVDAPCTLDASVRHILQFNKVGWNKNQFSTDISNNITQIQKRILLNGFNLLKSGGTLVYATCSFCKNQNEDVIEWLLNTEKSASVVPITSLASSPATPGTIPSTLRFLPIHTNTSGIFIAKIQKK</sequence>
<dbReference type="PANTHER" id="PTHR22807">
    <property type="entry name" value="NOP2 YEAST -RELATED NOL1/NOP2/FMU SUN DOMAIN-CONTAINING"/>
    <property type="match status" value="1"/>
</dbReference>
<protein>
    <recommendedName>
        <fullName evidence="7">SAM-dependent MTase RsmB/NOP-type domain-containing protein</fullName>
    </recommendedName>
</protein>
<dbReference type="AlphaFoldDB" id="A0A6B2L3Y9"/>
<evidence type="ECO:0000256" key="3">
    <source>
        <dbReference type="ARBA" id="ARBA00022691"/>
    </source>
</evidence>
<feature type="active site" description="Nucleophile" evidence="5">
    <location>
        <position position="356"/>
    </location>
</feature>
<dbReference type="SUPFAM" id="SSF53335">
    <property type="entry name" value="S-adenosyl-L-methionine-dependent methyltransferases"/>
    <property type="match status" value="1"/>
</dbReference>
<evidence type="ECO:0000256" key="2">
    <source>
        <dbReference type="ARBA" id="ARBA00022679"/>
    </source>
</evidence>
<dbReference type="InterPro" id="IPR023267">
    <property type="entry name" value="RCMT"/>
</dbReference>
<reference evidence="8" key="1">
    <citation type="journal article" date="2020" name="J. Eukaryot. Microbiol.">
        <title>De novo Sequencing, Assembly and Annotation of the Transcriptome for the Free-Living Testate Amoeba Arcella intermedia.</title>
        <authorList>
            <person name="Ribeiro G.M."/>
            <person name="Porfirio-Sousa A.L."/>
            <person name="Maurer-Alcala X.X."/>
            <person name="Katz L.A."/>
            <person name="Lahr D.J.G."/>
        </authorList>
    </citation>
    <scope>NUCLEOTIDE SEQUENCE</scope>
</reference>
<dbReference type="PROSITE" id="PS51686">
    <property type="entry name" value="SAM_MT_RSMB_NOP"/>
    <property type="match status" value="2"/>
</dbReference>
<proteinExistence type="inferred from homology"/>
<dbReference type="GO" id="GO:0001510">
    <property type="term" value="P:RNA methylation"/>
    <property type="evidence" value="ECO:0007669"/>
    <property type="project" value="InterPro"/>
</dbReference>
<evidence type="ECO:0000256" key="1">
    <source>
        <dbReference type="ARBA" id="ARBA00022603"/>
    </source>
</evidence>
<feature type="compositionally biased region" description="Low complexity" evidence="6">
    <location>
        <begin position="223"/>
        <end position="240"/>
    </location>
</feature>
<keyword evidence="2 5" id="KW-0808">Transferase</keyword>
<feature type="compositionally biased region" description="Polar residues" evidence="6">
    <location>
        <begin position="245"/>
        <end position="255"/>
    </location>
</feature>
<keyword evidence="4 5" id="KW-0694">RNA-binding</keyword>